<reference evidence="1 2" key="1">
    <citation type="submission" date="2018-11" db="EMBL/GenBank/DDBJ databases">
        <title>Complete genome sequence of Nocardioides baekrokdamisoli strain KCTC 39748.</title>
        <authorList>
            <person name="Kang S.W."/>
            <person name="Lee K.C."/>
            <person name="Kim K.K."/>
            <person name="Kim J.S."/>
            <person name="Kim D.S."/>
            <person name="Ko S.H."/>
            <person name="Yang S.H."/>
            <person name="Shin Y.K."/>
            <person name="Lee J.S."/>
        </authorList>
    </citation>
    <scope>NUCLEOTIDE SEQUENCE [LARGE SCALE GENOMIC DNA]</scope>
    <source>
        <strain evidence="1 2">KCTC 39748</strain>
    </source>
</reference>
<name>A0A3G9J1U2_9ACTN</name>
<protein>
    <submittedName>
        <fullName evidence="1">Uncharacterized protein</fullName>
    </submittedName>
</protein>
<dbReference type="KEGG" id="nbe:Back2_17110"/>
<evidence type="ECO:0000313" key="2">
    <source>
        <dbReference type="Proteomes" id="UP000271573"/>
    </source>
</evidence>
<organism evidence="1 2">
    <name type="scientific">Nocardioides baekrokdamisoli</name>
    <dbReference type="NCBI Taxonomy" id="1804624"/>
    <lineage>
        <taxon>Bacteria</taxon>
        <taxon>Bacillati</taxon>
        <taxon>Actinomycetota</taxon>
        <taxon>Actinomycetes</taxon>
        <taxon>Propionibacteriales</taxon>
        <taxon>Nocardioidaceae</taxon>
        <taxon>Nocardioides</taxon>
    </lineage>
</organism>
<dbReference type="AlphaFoldDB" id="A0A3G9J1U2"/>
<evidence type="ECO:0000313" key="1">
    <source>
        <dbReference type="EMBL" id="BBH17424.1"/>
    </source>
</evidence>
<dbReference type="Proteomes" id="UP000271573">
    <property type="component" value="Chromosome"/>
</dbReference>
<accession>A0A3G9J1U2</accession>
<keyword evidence="2" id="KW-1185">Reference proteome</keyword>
<dbReference type="EMBL" id="AP019307">
    <property type="protein sequence ID" value="BBH17424.1"/>
    <property type="molecule type" value="Genomic_DNA"/>
</dbReference>
<gene>
    <name evidence="1" type="ORF">Back2_17110</name>
</gene>
<sequence length="134" mass="14732">MQSGAQVVRAKYAFRGMAASLGATIPLAPNTRITLSGIARWHVQGMPRTAYVRLSDDRLSVLLHFAFRPDQVIDMPRTAIRSVRWSGGITEIDYQMSSGAEELLRLGDWRGRFGAPSQPIECRALASALGWDAS</sequence>
<proteinExistence type="predicted"/>